<keyword evidence="1" id="KW-0812">Transmembrane</keyword>
<accession>K1M8S9</accession>
<comment type="caution">
    <text evidence="2">The sequence shown here is derived from an EMBL/GenBank/DDBJ whole genome shotgun (WGS) entry which is preliminary data.</text>
</comment>
<gene>
    <name evidence="2" type="ORF">HMPREF9699_00532</name>
</gene>
<dbReference type="PATRIC" id="fig|883096.3.peg.541"/>
<dbReference type="AlphaFoldDB" id="K1M8S9"/>
<organism evidence="2 3">
    <name type="scientific">Bergeyella zoohelcum ATCC 43767</name>
    <dbReference type="NCBI Taxonomy" id="883096"/>
    <lineage>
        <taxon>Bacteria</taxon>
        <taxon>Pseudomonadati</taxon>
        <taxon>Bacteroidota</taxon>
        <taxon>Flavobacteriia</taxon>
        <taxon>Flavobacteriales</taxon>
        <taxon>Weeksellaceae</taxon>
        <taxon>Bergeyella</taxon>
    </lineage>
</organism>
<dbReference type="HOGENOM" id="CLU_207471_0_0_10"/>
<name>K1M8S9_9FLAO</name>
<evidence type="ECO:0000256" key="1">
    <source>
        <dbReference type="SAM" id="Phobius"/>
    </source>
</evidence>
<dbReference type="EMBL" id="AGYA01000011">
    <property type="protein sequence ID" value="EKB58743.1"/>
    <property type="molecule type" value="Genomic_DNA"/>
</dbReference>
<dbReference type="Proteomes" id="UP000006085">
    <property type="component" value="Unassembled WGS sequence"/>
</dbReference>
<keyword evidence="1" id="KW-0472">Membrane</keyword>
<feature type="transmembrane region" description="Helical" evidence="1">
    <location>
        <begin position="20"/>
        <end position="38"/>
    </location>
</feature>
<reference evidence="2 3" key="1">
    <citation type="submission" date="2012-07" db="EMBL/GenBank/DDBJ databases">
        <title>The Genome Sequence of Bergeyella zoohelcum ATCC 43767.</title>
        <authorList>
            <consortium name="The Broad Institute Genome Sequencing Platform"/>
            <person name="Earl A."/>
            <person name="Ward D."/>
            <person name="Feldgarden M."/>
            <person name="Gevers D."/>
            <person name="Huys G."/>
            <person name="Walker B."/>
            <person name="Young S.K."/>
            <person name="Zeng Q."/>
            <person name="Gargeya S."/>
            <person name="Fitzgerald M."/>
            <person name="Haas B."/>
            <person name="Abouelleil A."/>
            <person name="Alvarado L."/>
            <person name="Arachchi H.M."/>
            <person name="Berlin A.M."/>
            <person name="Chapman S.B."/>
            <person name="Goldberg J."/>
            <person name="Griggs A."/>
            <person name="Gujja S."/>
            <person name="Hansen M."/>
            <person name="Howarth C."/>
            <person name="Imamovic A."/>
            <person name="Larimer J."/>
            <person name="McCowen C."/>
            <person name="Montmayeur A."/>
            <person name="Murphy C."/>
            <person name="Neiman D."/>
            <person name="Pearson M."/>
            <person name="Priest M."/>
            <person name="Roberts A."/>
            <person name="Saif S."/>
            <person name="Shea T."/>
            <person name="Sisk P."/>
            <person name="Sykes S."/>
            <person name="Wortman J."/>
            <person name="Nusbaum C."/>
            <person name="Birren B."/>
        </authorList>
    </citation>
    <scope>NUCLEOTIDE SEQUENCE [LARGE SCALE GENOMIC DNA]</scope>
    <source>
        <strain evidence="2 3">ATCC 43767</strain>
    </source>
</reference>
<evidence type="ECO:0000313" key="2">
    <source>
        <dbReference type="EMBL" id="EKB58743.1"/>
    </source>
</evidence>
<keyword evidence="3" id="KW-1185">Reference proteome</keyword>
<protein>
    <recommendedName>
        <fullName evidence="4">Transposase DDE domain-containing protein</fullName>
    </recommendedName>
</protein>
<evidence type="ECO:0008006" key="4">
    <source>
        <dbReference type="Google" id="ProtNLM"/>
    </source>
</evidence>
<proteinExistence type="predicted"/>
<evidence type="ECO:0000313" key="3">
    <source>
        <dbReference type="Proteomes" id="UP000006085"/>
    </source>
</evidence>
<dbReference type="eggNOG" id="ENOG502ZPXA">
    <property type="taxonomic scope" value="Bacteria"/>
</dbReference>
<keyword evidence="1" id="KW-1133">Transmembrane helix</keyword>
<sequence>MERSNAWMDSFRSVLNRFDTTVSSWIGFNYLSFIVLGLRKFKQKQKSR</sequence>